<proteinExistence type="predicted"/>
<sequence length="200" mass="22298">MKNFQLIFCIIFSNLVYANECDQLIVNGSFENSPARPSIWETLPGNDETSLPGWKTLGEGVEWSSHVSASGGSKLYTPDGDYMIDLNNYYSKNGGGIEQSFPTKVGAKYLVTFHAGTQKNFNRDGTAKLNVIIGDEHYIYNLKTERSDAIDWTYFSFSFVAGQPSTTIKFTTDTNSLEHFTVIDDVNIVPLNKPRAILVN</sequence>
<name>A0AAX1PFZ5_AERSA</name>
<gene>
    <name evidence="2" type="ORF">DEU50_115113</name>
</gene>
<comment type="caution">
    <text evidence="2">The sequence shown here is derived from an EMBL/GenBank/DDBJ whole genome shotgun (WGS) entry which is preliminary data.</text>
</comment>
<evidence type="ECO:0000313" key="2">
    <source>
        <dbReference type="EMBL" id="RAJ01943.1"/>
    </source>
</evidence>
<evidence type="ECO:0000259" key="1">
    <source>
        <dbReference type="Pfam" id="PF04862"/>
    </source>
</evidence>
<reference evidence="2 3" key="1">
    <citation type="submission" date="2018-06" db="EMBL/GenBank/DDBJ databases">
        <title>Freshwater and sediment microbial communities from various areas in North America, analyzing microbe dynamics in response to fracking.</title>
        <authorList>
            <person name="Lamendella R."/>
        </authorList>
    </citation>
    <scope>NUCLEOTIDE SEQUENCE [LARGE SCALE GENOMIC DNA]</scope>
    <source>
        <strain evidence="2 3">17</strain>
    </source>
</reference>
<dbReference type="RefSeq" id="WP_111589222.1">
    <property type="nucleotide sequence ID" value="NZ_CAWNWF010000015.1"/>
</dbReference>
<dbReference type="InterPro" id="IPR006946">
    <property type="entry name" value="DGR2-like_dom"/>
</dbReference>
<protein>
    <submittedName>
        <fullName evidence="2">Uncharacterized protein DUF642</fullName>
    </submittedName>
</protein>
<dbReference type="Pfam" id="PF04862">
    <property type="entry name" value="DUF642"/>
    <property type="match status" value="1"/>
</dbReference>
<organism evidence="2 3">
    <name type="scientific">Aeromonas salmonicida</name>
    <dbReference type="NCBI Taxonomy" id="645"/>
    <lineage>
        <taxon>Bacteria</taxon>
        <taxon>Pseudomonadati</taxon>
        <taxon>Pseudomonadota</taxon>
        <taxon>Gammaproteobacteria</taxon>
        <taxon>Aeromonadales</taxon>
        <taxon>Aeromonadaceae</taxon>
        <taxon>Aeromonas</taxon>
    </lineage>
</organism>
<dbReference type="Gene3D" id="2.60.120.260">
    <property type="entry name" value="Galactose-binding domain-like"/>
    <property type="match status" value="1"/>
</dbReference>
<accession>A0AAX1PFZ5</accession>
<dbReference type="AlphaFoldDB" id="A0AAX1PFZ5"/>
<dbReference type="EMBL" id="QLLM01000015">
    <property type="protein sequence ID" value="RAJ01943.1"/>
    <property type="molecule type" value="Genomic_DNA"/>
</dbReference>
<evidence type="ECO:0000313" key="3">
    <source>
        <dbReference type="Proteomes" id="UP000249422"/>
    </source>
</evidence>
<dbReference type="Proteomes" id="UP000249422">
    <property type="component" value="Unassembled WGS sequence"/>
</dbReference>
<feature type="domain" description="DUF642" evidence="1">
    <location>
        <begin position="24"/>
        <end position="188"/>
    </location>
</feature>